<evidence type="ECO:0000259" key="5">
    <source>
        <dbReference type="PROSITE" id="PS50089"/>
    </source>
</evidence>
<evidence type="ECO:0000313" key="6">
    <source>
        <dbReference type="EMBL" id="KAK8894977.1"/>
    </source>
</evidence>
<proteinExistence type="predicted"/>
<dbReference type="EMBL" id="JAPFFF010000003">
    <property type="protein sequence ID" value="KAK8894977.1"/>
    <property type="molecule type" value="Genomic_DNA"/>
</dbReference>
<keyword evidence="7" id="KW-1185">Reference proteome</keyword>
<protein>
    <recommendedName>
        <fullName evidence="5">RING-type domain-containing protein</fullName>
    </recommendedName>
</protein>
<dbReference type="SUPFAM" id="SSF57850">
    <property type="entry name" value="RING/U-box"/>
    <property type="match status" value="1"/>
</dbReference>
<evidence type="ECO:0000256" key="3">
    <source>
        <dbReference type="ARBA" id="ARBA00022833"/>
    </source>
</evidence>
<dbReference type="InterPro" id="IPR001841">
    <property type="entry name" value="Znf_RING"/>
</dbReference>
<dbReference type="CDD" id="cd16454">
    <property type="entry name" value="RING-H2_PA-TM-RING"/>
    <property type="match status" value="1"/>
</dbReference>
<comment type="caution">
    <text evidence="6">The sequence shown here is derived from an EMBL/GenBank/DDBJ whole genome shotgun (WGS) entry which is preliminary data.</text>
</comment>
<dbReference type="Pfam" id="PF13639">
    <property type="entry name" value="zf-RING_2"/>
    <property type="match status" value="1"/>
</dbReference>
<dbReference type="Proteomes" id="UP001470230">
    <property type="component" value="Unassembled WGS sequence"/>
</dbReference>
<accession>A0ABR2KWY6</accession>
<name>A0ABR2KWY6_9EUKA</name>
<dbReference type="PANTHER" id="PTHR45931">
    <property type="entry name" value="SI:CH211-59O9.10"/>
    <property type="match status" value="1"/>
</dbReference>
<evidence type="ECO:0000256" key="1">
    <source>
        <dbReference type="ARBA" id="ARBA00022723"/>
    </source>
</evidence>
<feature type="domain" description="RING-type" evidence="5">
    <location>
        <begin position="158"/>
        <end position="199"/>
    </location>
</feature>
<dbReference type="InterPro" id="IPR013083">
    <property type="entry name" value="Znf_RING/FYVE/PHD"/>
</dbReference>
<evidence type="ECO:0000313" key="7">
    <source>
        <dbReference type="Proteomes" id="UP001470230"/>
    </source>
</evidence>
<sequence length="202" mass="23112">MAKVGFCYQCDQQVSINDDLTCSQCGTDFVELQENQTQVINNNIPSFFQSLFQGIQRNAPRIQTIFQTITTASEFLNQASSSFDSPDDFQATINLIARIFPQFSHINSILNDQNVARVFQHLHHLNELFHQHPPADQNTIHNLDPQRYTDGICIDNTCAICLDNMNENEEVIVLPCRHGYHRNCIETWLNAHNVCPTCRQSI</sequence>
<keyword evidence="2 4" id="KW-0863">Zinc-finger</keyword>
<keyword evidence="3" id="KW-0862">Zinc</keyword>
<gene>
    <name evidence="6" type="ORF">M9Y10_023419</name>
</gene>
<dbReference type="InterPro" id="IPR051834">
    <property type="entry name" value="RING_finger_E3_ligase"/>
</dbReference>
<dbReference type="PROSITE" id="PS50089">
    <property type="entry name" value="ZF_RING_2"/>
    <property type="match status" value="1"/>
</dbReference>
<evidence type="ECO:0000256" key="2">
    <source>
        <dbReference type="ARBA" id="ARBA00022771"/>
    </source>
</evidence>
<keyword evidence="1" id="KW-0479">Metal-binding</keyword>
<organism evidence="6 7">
    <name type="scientific">Tritrichomonas musculus</name>
    <dbReference type="NCBI Taxonomy" id="1915356"/>
    <lineage>
        <taxon>Eukaryota</taxon>
        <taxon>Metamonada</taxon>
        <taxon>Parabasalia</taxon>
        <taxon>Tritrichomonadida</taxon>
        <taxon>Tritrichomonadidae</taxon>
        <taxon>Tritrichomonas</taxon>
    </lineage>
</organism>
<evidence type="ECO:0000256" key="4">
    <source>
        <dbReference type="PROSITE-ProRule" id="PRU00175"/>
    </source>
</evidence>
<dbReference type="SMART" id="SM00184">
    <property type="entry name" value="RING"/>
    <property type="match status" value="1"/>
</dbReference>
<reference evidence="6 7" key="1">
    <citation type="submission" date="2024-04" db="EMBL/GenBank/DDBJ databases">
        <title>Tritrichomonas musculus Genome.</title>
        <authorList>
            <person name="Alves-Ferreira E."/>
            <person name="Grigg M."/>
            <person name="Lorenzi H."/>
            <person name="Galac M."/>
        </authorList>
    </citation>
    <scope>NUCLEOTIDE SEQUENCE [LARGE SCALE GENOMIC DNA]</scope>
    <source>
        <strain evidence="6 7">EAF2021</strain>
    </source>
</reference>
<dbReference type="Gene3D" id="3.30.40.10">
    <property type="entry name" value="Zinc/RING finger domain, C3HC4 (zinc finger)"/>
    <property type="match status" value="1"/>
</dbReference>
<dbReference type="PANTHER" id="PTHR45931:SF3">
    <property type="entry name" value="RING ZINC FINGER-CONTAINING PROTEIN"/>
    <property type="match status" value="1"/>
</dbReference>